<proteinExistence type="predicted"/>
<dbReference type="AlphaFoldDB" id="A0A6B8RBJ2"/>
<dbReference type="KEGG" id="ppsc:EHS13_02200"/>
<keyword evidence="2" id="KW-1185">Reference proteome</keyword>
<dbReference type="InterPro" id="IPR032359">
    <property type="entry name" value="KwaB-like"/>
</dbReference>
<protein>
    <submittedName>
        <fullName evidence="1">DUF4868 domain-containing protein</fullName>
    </submittedName>
</protein>
<sequence>MTTLGELEQLKQRLEQATIKRAHLYFILKEKRTASIPFTVYKTVHSPALSTAFFDMFKLSLDELIRHQVNIEPYDINMDSNESPQYIPLENVTHAPLINQPIINDATTEIFEYVDDDTIKKMWAYAVKVTFDDEHIIYYRKYSSGKILRPGIFNAIAYNGGRFTHVEENIFQIPNDVDAFSFNNEIVVLQPMNFERIFGYEELYETASQNALQQIAATHNYVNMVDLSTFVGTDGRKKRKLAAILNNGLIPQMGFDQICTTIQLYNLDIQINQATQEFTLTAKNAFLFLKALNDDYLRSEITANRYEISSKRRT</sequence>
<organism evidence="1 2">
    <name type="scientific">Paenibacillus psychroresistens</name>
    <dbReference type="NCBI Taxonomy" id="1778678"/>
    <lineage>
        <taxon>Bacteria</taxon>
        <taxon>Bacillati</taxon>
        <taxon>Bacillota</taxon>
        <taxon>Bacilli</taxon>
        <taxon>Bacillales</taxon>
        <taxon>Paenibacillaceae</taxon>
        <taxon>Paenibacillus</taxon>
    </lineage>
</organism>
<accession>A0A6B8RBJ2</accession>
<reference evidence="2" key="1">
    <citation type="submission" date="2018-11" db="EMBL/GenBank/DDBJ databases">
        <title>Complete genome sequence of Paenibacillus sp. ML311-T8.</title>
        <authorList>
            <person name="Nam Y.-D."/>
            <person name="Kang J."/>
            <person name="Chung W.-H."/>
            <person name="Park Y.S."/>
        </authorList>
    </citation>
    <scope>NUCLEOTIDE SEQUENCE [LARGE SCALE GENOMIC DNA]</scope>
    <source>
        <strain evidence="2">ML311-T8</strain>
    </source>
</reference>
<dbReference type="Pfam" id="PF16162">
    <property type="entry name" value="KwaB"/>
    <property type="match status" value="1"/>
</dbReference>
<name>A0A6B8RBJ2_9BACL</name>
<evidence type="ECO:0000313" key="1">
    <source>
        <dbReference type="EMBL" id="QGQ93799.1"/>
    </source>
</evidence>
<dbReference type="Proteomes" id="UP000426246">
    <property type="component" value="Chromosome"/>
</dbReference>
<dbReference type="OrthoDB" id="2680217at2"/>
<dbReference type="RefSeq" id="WP_155698797.1">
    <property type="nucleotide sequence ID" value="NZ_CP034235.1"/>
</dbReference>
<gene>
    <name evidence="1" type="ORF">EHS13_02200</name>
</gene>
<evidence type="ECO:0000313" key="2">
    <source>
        <dbReference type="Proteomes" id="UP000426246"/>
    </source>
</evidence>
<dbReference type="EMBL" id="CP034235">
    <property type="protein sequence ID" value="QGQ93799.1"/>
    <property type="molecule type" value="Genomic_DNA"/>
</dbReference>